<dbReference type="SUPFAM" id="SSF52540">
    <property type="entry name" value="P-loop containing nucleoside triphosphate hydrolases"/>
    <property type="match status" value="1"/>
</dbReference>
<evidence type="ECO:0000256" key="2">
    <source>
        <dbReference type="ARBA" id="ARBA00022840"/>
    </source>
</evidence>
<proteinExistence type="predicted"/>
<dbReference type="PROSITE" id="PS50043">
    <property type="entry name" value="HTH_LUXR_2"/>
    <property type="match status" value="1"/>
</dbReference>
<dbReference type="Pfam" id="PF00196">
    <property type="entry name" value="GerE"/>
    <property type="match status" value="1"/>
</dbReference>
<dbReference type="PANTHER" id="PTHR16305:SF35">
    <property type="entry name" value="TRANSCRIPTIONAL ACTIVATOR DOMAIN"/>
    <property type="match status" value="1"/>
</dbReference>
<dbReference type="InterPro" id="IPR011990">
    <property type="entry name" value="TPR-like_helical_dom_sf"/>
</dbReference>
<dbReference type="Gene3D" id="3.40.50.300">
    <property type="entry name" value="P-loop containing nucleotide triphosphate hydrolases"/>
    <property type="match status" value="1"/>
</dbReference>
<organism evidence="4 5">
    <name type="scientific">Sinomonas terricola</name>
    <dbReference type="NCBI Taxonomy" id="3110330"/>
    <lineage>
        <taxon>Bacteria</taxon>
        <taxon>Bacillati</taxon>
        <taxon>Actinomycetota</taxon>
        <taxon>Actinomycetes</taxon>
        <taxon>Micrococcales</taxon>
        <taxon>Micrococcaceae</taxon>
        <taxon>Sinomonas</taxon>
    </lineage>
</organism>
<dbReference type="InterPro" id="IPR027417">
    <property type="entry name" value="P-loop_NTPase"/>
</dbReference>
<sequence>MRELSAMSGCLRDAMAGTPRFVLLEGEGGTGKTALLQEFAAAQRGVQLAWATGDEAETVLSYGLLNQLRARLPRPEAGTPRTEGNQDPFAQGAALLQELGEAQRAGPVLLVVDDAHLVDRSSLAALTFALRRLRNDQVMTVLATRESGVEHLPAGLLRLAQDQGTRLTLRGLTVAEISELAEATGFGRISVPAAARLREHTGGHALYLRALLAEVGSDQIEALDVPLPAPRSLALTVLAGLRETSAEAQRLAAACAVLGPGATPFEIARIGGVVDPLPAIEELQRLALVVAEDHPDGRRIGFAHPLLRAAVYDDLGLATRAALHVRAASMKSGREALRHRVAAASEPDPGLVAALREQAGADREIGAWEAAAEALFAAARLSQPGPARDRLWVDGIELLLADGDVPSAQMHLRQLASRREDPHALQLSARICLLLGDLGAAAEQAGEAWRLARQHDPGARDSAAGILALLCLLRNDGDGAAMWAERALLSGLLPPEAASPTRAIYAFGRALAGRADDGLRILAEVSDVPSHRPEIDVRGFLRLWTDDIAGALADLRSVDWVEGFGRGRGQDIFHVAALSYLAETNFRLGDWDAAWVTSEHAVSLVEDTGQIYLLAQAHAMATLVPAARGRWDEAERHLELAVAAAEANGDAPSRCYADNAAVHLAACRADPRAVVGRAQWLLTDGPGGTHEPGFYSWPIHFVSALVQLGRFEEAAVIAERYEAVARLRGRRSRLAGLARVRGELAAARRDTATARALFEESIRLGDGSVDALEAATARASYGRFLRRRGERRGAVEQLGMARAMFASLGADPFVQRCDAELAACGHSRGSGPGAMVPELTPQELAVARLVSAGRTNREAAQELVLSVKTVGYHLGNVYAKLGVRSRTELAARLGNRA</sequence>
<feature type="domain" description="HTH luxR-type" evidence="3">
    <location>
        <begin position="832"/>
        <end position="897"/>
    </location>
</feature>
<dbReference type="Gene3D" id="1.25.40.10">
    <property type="entry name" value="Tetratricopeptide repeat domain"/>
    <property type="match status" value="1"/>
</dbReference>
<evidence type="ECO:0000313" key="5">
    <source>
        <dbReference type="Proteomes" id="UP001304769"/>
    </source>
</evidence>
<dbReference type="Pfam" id="PF13191">
    <property type="entry name" value="AAA_16"/>
    <property type="match status" value="1"/>
</dbReference>
<accession>A0ABU5T0P4</accession>
<dbReference type="RefSeq" id="WP_323276890.1">
    <property type="nucleotide sequence ID" value="NZ_JAYGGQ010000001.1"/>
</dbReference>
<dbReference type="CDD" id="cd06170">
    <property type="entry name" value="LuxR_C_like"/>
    <property type="match status" value="1"/>
</dbReference>
<reference evidence="4 5" key="1">
    <citation type="submission" date="2023-12" db="EMBL/GenBank/DDBJ databases">
        <title>Sinomonas terricola sp. nov, isolated from litchi orchard soil in Guangdong, PR China.</title>
        <authorList>
            <person name="Jiaxin W."/>
            <person name="Yang Z."/>
            <person name="Honghui Z."/>
        </authorList>
    </citation>
    <scope>NUCLEOTIDE SEQUENCE [LARGE SCALE GENOMIC DNA]</scope>
    <source>
        <strain evidence="4 5">JGH33</strain>
    </source>
</reference>
<dbReference type="Gene3D" id="1.10.10.10">
    <property type="entry name" value="Winged helix-like DNA-binding domain superfamily/Winged helix DNA-binding domain"/>
    <property type="match status" value="1"/>
</dbReference>
<dbReference type="PANTHER" id="PTHR16305">
    <property type="entry name" value="TESTICULAR SOLUBLE ADENYLYL CYCLASE"/>
    <property type="match status" value="1"/>
</dbReference>
<dbReference type="SUPFAM" id="SSF46894">
    <property type="entry name" value="C-terminal effector domain of the bipartite response regulators"/>
    <property type="match status" value="1"/>
</dbReference>
<gene>
    <name evidence="4" type="ORF">SPF06_00140</name>
</gene>
<keyword evidence="1" id="KW-0547">Nucleotide-binding</keyword>
<dbReference type="InterPro" id="IPR041664">
    <property type="entry name" value="AAA_16"/>
</dbReference>
<evidence type="ECO:0000259" key="3">
    <source>
        <dbReference type="PROSITE" id="PS50043"/>
    </source>
</evidence>
<dbReference type="EMBL" id="JAYGGQ010000001">
    <property type="protein sequence ID" value="MEA5453117.1"/>
    <property type="molecule type" value="Genomic_DNA"/>
</dbReference>
<dbReference type="InterPro" id="IPR016032">
    <property type="entry name" value="Sig_transdc_resp-reg_C-effctor"/>
</dbReference>
<keyword evidence="2" id="KW-0067">ATP-binding</keyword>
<dbReference type="SUPFAM" id="SSF48452">
    <property type="entry name" value="TPR-like"/>
    <property type="match status" value="2"/>
</dbReference>
<comment type="caution">
    <text evidence="4">The sequence shown here is derived from an EMBL/GenBank/DDBJ whole genome shotgun (WGS) entry which is preliminary data.</text>
</comment>
<dbReference type="SMART" id="SM00421">
    <property type="entry name" value="HTH_LUXR"/>
    <property type="match status" value="1"/>
</dbReference>
<evidence type="ECO:0000313" key="4">
    <source>
        <dbReference type="EMBL" id="MEA5453117.1"/>
    </source>
</evidence>
<name>A0ABU5T0P4_9MICC</name>
<keyword evidence="5" id="KW-1185">Reference proteome</keyword>
<dbReference type="InterPro" id="IPR036388">
    <property type="entry name" value="WH-like_DNA-bd_sf"/>
</dbReference>
<evidence type="ECO:0000256" key="1">
    <source>
        <dbReference type="ARBA" id="ARBA00022741"/>
    </source>
</evidence>
<dbReference type="PRINTS" id="PR00038">
    <property type="entry name" value="HTHLUXR"/>
</dbReference>
<dbReference type="InterPro" id="IPR000792">
    <property type="entry name" value="Tscrpt_reg_LuxR_C"/>
</dbReference>
<protein>
    <submittedName>
        <fullName evidence="4">LuxR C-terminal-related transcriptional regulator</fullName>
    </submittedName>
</protein>
<dbReference type="Proteomes" id="UP001304769">
    <property type="component" value="Unassembled WGS sequence"/>
</dbReference>